<evidence type="ECO:0000256" key="3">
    <source>
        <dbReference type="ARBA" id="ARBA00023015"/>
    </source>
</evidence>
<dbReference type="PROSITE" id="PS00675">
    <property type="entry name" value="SIGMA54_INTERACT_1"/>
    <property type="match status" value="1"/>
</dbReference>
<sequence length="669" mass="76771">MKSIGIITDRDSYLTKFLEDNLRQVLGDKIVINSYFLDHLEEKDIIEDKVVLVMIRERAYEIKKYVSAKSKIIVVNRTFREDEIYKVFSIPEGTEVLVVNDNDQTTYETVSLFYEVGVTHLNLIAYKENVDYSNVNIALTPGVSERIPSHIKKIIDLGNRYIDISTFMQVISALEIDTIDIGKKLIKYSEKIVSLDGGIRDKYKELFLKMDELDTIVNISRDGVIFTNDKGIIKVFNESFRNILDLEGNIQGVSVEEIFKKGLERILKKEEILDEVFQFKDKYINVKKTSIYNLGVKAGSYYNIQEITYIKQLEQNLTKQIKARGQIARYYFNNIKTNSPSMIQCINLAKKISKSDLTVFIRGESGTGKELLAQSIHNESERKKQAFVAVNCAAMPENLLESELFGYEKGAFTGALKEGKKGLFEAANNGTIFLDEIGDMPVLLQTKLLRVLQERQIMPIGSENIININVRIIAATNKDILKMIKEDKFRKDLYYRLNVLPIMVPPLRERTGDIIDLLNYFIGRKIYIEDEVKDILIGYGWPGNIRELQNVASYISLMCDDKVEVKNLPSTLDYKEKNCNYEKEILKSSCDFEKSIEFLNLINSFNKLEKNIGRVAIINILKERGLEISEGEAKKILETLKDLELINSYVGRKGSKITKKGYNFLIKNK</sequence>
<dbReference type="RefSeq" id="WP_104408836.1">
    <property type="nucleotide sequence ID" value="NZ_PTIS01000001.1"/>
</dbReference>
<comment type="caution">
    <text evidence="7">The sequence shown here is derived from an EMBL/GenBank/DDBJ whole genome shotgun (WGS) entry which is preliminary data.</text>
</comment>
<dbReference type="PANTHER" id="PTHR32071:SF57">
    <property type="entry name" value="C4-DICARBOXYLATE TRANSPORT TRANSCRIPTIONAL REGULATORY PROTEIN DCTD"/>
    <property type="match status" value="1"/>
</dbReference>
<dbReference type="Pfam" id="PF25601">
    <property type="entry name" value="AAA_lid_14"/>
    <property type="match status" value="1"/>
</dbReference>
<gene>
    <name evidence="7" type="ORF">BD821_10193</name>
</gene>
<dbReference type="InterPro" id="IPR025662">
    <property type="entry name" value="Sigma_54_int_dom_ATP-bd_1"/>
</dbReference>
<evidence type="ECO:0000256" key="1">
    <source>
        <dbReference type="ARBA" id="ARBA00022741"/>
    </source>
</evidence>
<dbReference type="EMBL" id="PTIS01000001">
    <property type="protein sequence ID" value="PPK49433.1"/>
    <property type="molecule type" value="Genomic_DNA"/>
</dbReference>
<evidence type="ECO:0000256" key="4">
    <source>
        <dbReference type="ARBA" id="ARBA00023125"/>
    </source>
</evidence>
<evidence type="ECO:0000256" key="5">
    <source>
        <dbReference type="ARBA" id="ARBA00023163"/>
    </source>
</evidence>
<dbReference type="SMART" id="SM00382">
    <property type="entry name" value="AAA"/>
    <property type="match status" value="1"/>
</dbReference>
<dbReference type="InterPro" id="IPR027417">
    <property type="entry name" value="P-loop_NTPase"/>
</dbReference>
<dbReference type="SUPFAM" id="SSF52540">
    <property type="entry name" value="P-loop containing nucleoside triphosphate hydrolases"/>
    <property type="match status" value="1"/>
</dbReference>
<dbReference type="Gene3D" id="1.10.10.10">
    <property type="entry name" value="Winged helix-like DNA-binding domain superfamily/Winged helix DNA-binding domain"/>
    <property type="match status" value="1"/>
</dbReference>
<dbReference type="Gene3D" id="3.40.50.300">
    <property type="entry name" value="P-loop containing nucleotide triphosphate hydrolases"/>
    <property type="match status" value="1"/>
</dbReference>
<dbReference type="GO" id="GO:0006355">
    <property type="term" value="P:regulation of DNA-templated transcription"/>
    <property type="evidence" value="ECO:0007669"/>
    <property type="project" value="InterPro"/>
</dbReference>
<dbReference type="GO" id="GO:0003677">
    <property type="term" value="F:DNA binding"/>
    <property type="evidence" value="ECO:0007669"/>
    <property type="project" value="UniProtKB-KW"/>
</dbReference>
<keyword evidence="5" id="KW-0804">Transcription</keyword>
<keyword evidence="1" id="KW-0547">Nucleotide-binding</keyword>
<keyword evidence="3" id="KW-0805">Transcription regulation</keyword>
<dbReference type="PANTHER" id="PTHR32071">
    <property type="entry name" value="TRANSCRIPTIONAL REGULATORY PROTEIN"/>
    <property type="match status" value="1"/>
</dbReference>
<proteinExistence type="predicted"/>
<keyword evidence="2" id="KW-0067">ATP-binding</keyword>
<name>A0A2S6G0L4_9CLOT</name>
<dbReference type="GO" id="GO:0005524">
    <property type="term" value="F:ATP binding"/>
    <property type="evidence" value="ECO:0007669"/>
    <property type="project" value="UniProtKB-KW"/>
</dbReference>
<dbReference type="STRING" id="37659.GCA_000703125_02870"/>
<dbReference type="InterPro" id="IPR058031">
    <property type="entry name" value="AAA_lid_NorR"/>
</dbReference>
<keyword evidence="4" id="KW-0238">DNA-binding</keyword>
<dbReference type="OrthoDB" id="9803970at2"/>
<evidence type="ECO:0000259" key="6">
    <source>
        <dbReference type="PROSITE" id="PS50045"/>
    </source>
</evidence>
<accession>A0A2S6G0L4</accession>
<organism evidence="7 8">
    <name type="scientific">Clostridium algidicarnis DSM 15099</name>
    <dbReference type="NCBI Taxonomy" id="1121295"/>
    <lineage>
        <taxon>Bacteria</taxon>
        <taxon>Bacillati</taxon>
        <taxon>Bacillota</taxon>
        <taxon>Clostridia</taxon>
        <taxon>Eubacteriales</taxon>
        <taxon>Clostridiaceae</taxon>
        <taxon>Clostridium</taxon>
    </lineage>
</organism>
<dbReference type="InterPro" id="IPR036388">
    <property type="entry name" value="WH-like_DNA-bd_sf"/>
</dbReference>
<dbReference type="Proteomes" id="UP000239863">
    <property type="component" value="Unassembled WGS sequence"/>
</dbReference>
<dbReference type="Gene3D" id="3.30.450.20">
    <property type="entry name" value="PAS domain"/>
    <property type="match status" value="1"/>
</dbReference>
<protein>
    <submittedName>
        <fullName evidence="7">Transcriptional regulator with PAS, ATPase and Fis domain</fullName>
    </submittedName>
</protein>
<dbReference type="InterPro" id="IPR025944">
    <property type="entry name" value="Sigma_54_int_dom_CS"/>
</dbReference>
<dbReference type="InterPro" id="IPR002078">
    <property type="entry name" value="Sigma_54_int"/>
</dbReference>
<feature type="domain" description="Sigma-54 factor interaction" evidence="6">
    <location>
        <begin position="335"/>
        <end position="557"/>
    </location>
</feature>
<evidence type="ECO:0000313" key="7">
    <source>
        <dbReference type="EMBL" id="PPK49433.1"/>
    </source>
</evidence>
<dbReference type="AlphaFoldDB" id="A0A2S6G0L4"/>
<dbReference type="InterPro" id="IPR003593">
    <property type="entry name" value="AAA+_ATPase"/>
</dbReference>
<dbReference type="InterPro" id="IPR025943">
    <property type="entry name" value="Sigma_54_int_dom_ATP-bd_2"/>
</dbReference>
<dbReference type="PROSITE" id="PS00688">
    <property type="entry name" value="SIGMA54_INTERACT_3"/>
    <property type="match status" value="1"/>
</dbReference>
<dbReference type="Pfam" id="PF00158">
    <property type="entry name" value="Sigma54_activat"/>
    <property type="match status" value="1"/>
</dbReference>
<dbReference type="PROSITE" id="PS50045">
    <property type="entry name" value="SIGMA54_INTERACT_4"/>
    <property type="match status" value="1"/>
</dbReference>
<reference evidence="7 8" key="1">
    <citation type="submission" date="2018-02" db="EMBL/GenBank/DDBJ databases">
        <title>Genomic Encyclopedia of Archaeal and Bacterial Type Strains, Phase II (KMG-II): from individual species to whole genera.</title>
        <authorList>
            <person name="Goeker M."/>
        </authorList>
    </citation>
    <scope>NUCLEOTIDE SEQUENCE [LARGE SCALE GENOMIC DNA]</scope>
    <source>
        <strain evidence="7 8">DSM 15099</strain>
    </source>
</reference>
<dbReference type="FunFam" id="3.40.50.300:FF:000006">
    <property type="entry name" value="DNA-binding transcriptional regulator NtrC"/>
    <property type="match status" value="1"/>
</dbReference>
<dbReference type="Gene3D" id="1.10.8.60">
    <property type="match status" value="1"/>
</dbReference>
<dbReference type="CDD" id="cd00009">
    <property type="entry name" value="AAA"/>
    <property type="match status" value="1"/>
</dbReference>
<dbReference type="PROSITE" id="PS00676">
    <property type="entry name" value="SIGMA54_INTERACT_2"/>
    <property type="match status" value="1"/>
</dbReference>
<evidence type="ECO:0000313" key="8">
    <source>
        <dbReference type="Proteomes" id="UP000239863"/>
    </source>
</evidence>
<evidence type="ECO:0000256" key="2">
    <source>
        <dbReference type="ARBA" id="ARBA00022840"/>
    </source>
</evidence>